<reference evidence="1 2" key="1">
    <citation type="submission" date="2019-03" db="EMBL/GenBank/DDBJ databases">
        <title>Genomic Encyclopedia of Type Strains, Phase IV (KMG-IV): sequencing the most valuable type-strain genomes for metagenomic binning, comparative biology and taxonomic classification.</title>
        <authorList>
            <person name="Goeker M."/>
        </authorList>
    </citation>
    <scope>NUCLEOTIDE SEQUENCE [LARGE SCALE GENOMIC DNA]</scope>
    <source>
        <strain evidence="1 2">DSM 100055</strain>
    </source>
</reference>
<dbReference type="RefSeq" id="WP_134113693.1">
    <property type="nucleotide sequence ID" value="NZ_SOBG01000008.1"/>
</dbReference>
<gene>
    <name evidence="1" type="ORF">EV215_1833</name>
</gene>
<dbReference type="EMBL" id="SOBG01000008">
    <property type="protein sequence ID" value="TDT68112.1"/>
    <property type="molecule type" value="Genomic_DNA"/>
</dbReference>
<dbReference type="Proteomes" id="UP000294678">
    <property type="component" value="Unassembled WGS sequence"/>
</dbReference>
<organism evidence="1 2">
    <name type="scientific">Hypnocyclicus thermotrophus</name>
    <dbReference type="NCBI Taxonomy" id="1627895"/>
    <lineage>
        <taxon>Bacteria</taxon>
        <taxon>Fusobacteriati</taxon>
        <taxon>Fusobacteriota</taxon>
        <taxon>Fusobacteriia</taxon>
        <taxon>Fusobacteriales</taxon>
        <taxon>Fusobacteriaceae</taxon>
        <taxon>Hypnocyclicus</taxon>
    </lineage>
</organism>
<keyword evidence="2" id="KW-1185">Reference proteome</keyword>
<comment type="caution">
    <text evidence="1">The sequence shown here is derived from an EMBL/GenBank/DDBJ whole genome shotgun (WGS) entry which is preliminary data.</text>
</comment>
<name>A0AA46DXL5_9FUSO</name>
<dbReference type="AlphaFoldDB" id="A0AA46DXL5"/>
<evidence type="ECO:0000313" key="2">
    <source>
        <dbReference type="Proteomes" id="UP000294678"/>
    </source>
</evidence>
<accession>A0AA46DXL5</accession>
<protein>
    <submittedName>
        <fullName evidence="1">Uncharacterized protein</fullName>
    </submittedName>
</protein>
<proteinExistence type="predicted"/>
<evidence type="ECO:0000313" key="1">
    <source>
        <dbReference type="EMBL" id="TDT68112.1"/>
    </source>
</evidence>
<sequence length="239" mass="27185">MKKLILVYFIMFSYTFSAYEIFDNSYILKIGTHLGGNYYETIKDNDGITVDTANTTIKMLSSRTYSFELHNRTEWFESVFFGVGVSYIQSSKLNKAINNGSGYMYANYLPIYLLMQKKFDSGFYPDEDMFLNIKLGIAIEYAKKEWTTATNANYTVQNILKVSSPFAAVGLGFEYNSFILEGEYQFDLSAAQSLGGSSGWSMFSNRISINIGYRFNGTFSGANFGEVITEEDPFAKYYQ</sequence>